<dbReference type="eggNOG" id="COG2032">
    <property type="taxonomic scope" value="Bacteria"/>
</dbReference>
<comment type="similarity">
    <text evidence="1">Belongs to the Cu-Zn superoxide dismutase family.</text>
</comment>
<dbReference type="EMBL" id="CP001712">
    <property type="protein sequence ID" value="EAR15338.1"/>
    <property type="molecule type" value="Genomic_DNA"/>
</dbReference>
<accession>A4CKD9</accession>
<evidence type="ECO:0000256" key="2">
    <source>
        <dbReference type="SAM" id="SignalP"/>
    </source>
</evidence>
<proteinExistence type="inferred from homology"/>
<evidence type="ECO:0000256" key="1">
    <source>
        <dbReference type="ARBA" id="ARBA00010457"/>
    </source>
</evidence>
<keyword evidence="4" id="KW-1185">Reference proteome</keyword>
<dbReference type="GO" id="GO:0006801">
    <property type="term" value="P:superoxide metabolic process"/>
    <property type="evidence" value="ECO:0007669"/>
    <property type="project" value="InterPro"/>
</dbReference>
<reference evidence="3 4" key="1">
    <citation type="journal article" date="2009" name="J. Bacteriol.">
        <title>Complete genome sequence of Robiginitalea biformata HTCC2501.</title>
        <authorList>
            <person name="Oh H.M."/>
            <person name="Giovannoni S.J."/>
            <person name="Lee K."/>
            <person name="Ferriera S."/>
            <person name="Johnson J."/>
            <person name="Cho J.C."/>
        </authorList>
    </citation>
    <scope>NUCLEOTIDE SEQUENCE [LARGE SCALE GENOMIC DNA]</scope>
    <source>
        <strain evidence="4">ATCC BAA-864 / HTCC2501 / KCTC 12146</strain>
    </source>
</reference>
<gene>
    <name evidence="3" type="ordered locus">RB2501_13459</name>
</gene>
<feature type="chain" id="PRO_5002667476" description="CHRD domain-containing protein" evidence="2">
    <location>
        <begin position="23"/>
        <end position="157"/>
    </location>
</feature>
<dbReference type="SUPFAM" id="SSF49329">
    <property type="entry name" value="Cu,Zn superoxide dismutase-like"/>
    <property type="match status" value="1"/>
</dbReference>
<dbReference type="GO" id="GO:0046872">
    <property type="term" value="F:metal ion binding"/>
    <property type="evidence" value="ECO:0007669"/>
    <property type="project" value="InterPro"/>
</dbReference>
<keyword evidence="2" id="KW-0732">Signal</keyword>
<dbReference type="STRING" id="313596.RB2501_13459"/>
<dbReference type="KEGG" id="rbi:RB2501_13459"/>
<dbReference type="AlphaFoldDB" id="A4CKD9"/>
<sequence length="157" mass="16688">MKKPSYLILLLLALAVSCSKNESSDVDNPDSGNPDPDPVERVVYDLTSVNDSGVTGTATLIRNDDGTSTIYIELENASTGIHPAAVHENSIEMGGPVAITLNECECAISETVITELDNGTSISFDELNAFDGHINIYQSETNMDNVIAHANIGSNAF</sequence>
<evidence type="ECO:0000313" key="4">
    <source>
        <dbReference type="Proteomes" id="UP000009049"/>
    </source>
</evidence>
<dbReference type="HOGENOM" id="CLU_141647_0_0_10"/>
<dbReference type="PROSITE" id="PS51257">
    <property type="entry name" value="PROKAR_LIPOPROTEIN"/>
    <property type="match status" value="1"/>
</dbReference>
<evidence type="ECO:0008006" key="5">
    <source>
        <dbReference type="Google" id="ProtNLM"/>
    </source>
</evidence>
<organism evidence="3 4">
    <name type="scientific">Robiginitalea biformata (strain ATCC BAA-864 / DSM 15991 / KCTC 12146 / HTCC2501)</name>
    <dbReference type="NCBI Taxonomy" id="313596"/>
    <lineage>
        <taxon>Bacteria</taxon>
        <taxon>Pseudomonadati</taxon>
        <taxon>Bacteroidota</taxon>
        <taxon>Flavobacteriia</taxon>
        <taxon>Flavobacteriales</taxon>
        <taxon>Flavobacteriaceae</taxon>
        <taxon>Robiginitalea</taxon>
    </lineage>
</organism>
<dbReference type="Proteomes" id="UP000009049">
    <property type="component" value="Chromosome"/>
</dbReference>
<dbReference type="InterPro" id="IPR036423">
    <property type="entry name" value="SOD-like_Cu/Zn_dom_sf"/>
</dbReference>
<dbReference type="OrthoDB" id="1451403at2"/>
<evidence type="ECO:0000313" key="3">
    <source>
        <dbReference type="EMBL" id="EAR15338.1"/>
    </source>
</evidence>
<dbReference type="RefSeq" id="WP_015754655.1">
    <property type="nucleotide sequence ID" value="NC_013222.1"/>
</dbReference>
<feature type="signal peptide" evidence="2">
    <location>
        <begin position="1"/>
        <end position="22"/>
    </location>
</feature>
<protein>
    <recommendedName>
        <fullName evidence="5">CHRD domain-containing protein</fullName>
    </recommendedName>
</protein>
<name>A4CKD9_ROBBH</name>